<dbReference type="EMBL" id="CACVKT020001431">
    <property type="protein sequence ID" value="CAC5368034.1"/>
    <property type="molecule type" value="Genomic_DNA"/>
</dbReference>
<dbReference type="OrthoDB" id="5969272at2759"/>
<evidence type="ECO:0000256" key="1">
    <source>
        <dbReference type="ARBA" id="ARBA00023157"/>
    </source>
</evidence>
<feature type="compositionally biased region" description="Basic and acidic residues" evidence="3">
    <location>
        <begin position="761"/>
        <end position="785"/>
    </location>
</feature>
<dbReference type="PANTHER" id="PTHR47633">
    <property type="entry name" value="IMMUNOGLOBULIN"/>
    <property type="match status" value="1"/>
</dbReference>
<feature type="region of interest" description="Disordered" evidence="3">
    <location>
        <begin position="283"/>
        <end position="333"/>
    </location>
</feature>
<reference evidence="5 6" key="1">
    <citation type="submission" date="2020-06" db="EMBL/GenBank/DDBJ databases">
        <authorList>
            <person name="Li R."/>
            <person name="Bekaert M."/>
        </authorList>
    </citation>
    <scope>NUCLEOTIDE SEQUENCE [LARGE SCALE GENOMIC DNA]</scope>
    <source>
        <strain evidence="6">wild</strain>
    </source>
</reference>
<dbReference type="Pfam" id="PF07679">
    <property type="entry name" value="I-set"/>
    <property type="match status" value="1"/>
</dbReference>
<keyword evidence="1" id="KW-1015">Disulfide bond</keyword>
<dbReference type="SUPFAM" id="SSF48726">
    <property type="entry name" value="Immunoglobulin"/>
    <property type="match status" value="1"/>
</dbReference>
<feature type="region of interest" description="Disordered" evidence="3">
    <location>
        <begin position="446"/>
        <end position="476"/>
    </location>
</feature>
<dbReference type="FunFam" id="2.60.40.10:FF:000032">
    <property type="entry name" value="palladin isoform X1"/>
    <property type="match status" value="1"/>
</dbReference>
<evidence type="ECO:0000256" key="2">
    <source>
        <dbReference type="ARBA" id="ARBA00023319"/>
    </source>
</evidence>
<feature type="region of interest" description="Disordered" evidence="3">
    <location>
        <begin position="760"/>
        <end position="787"/>
    </location>
</feature>
<dbReference type="SMART" id="SM00408">
    <property type="entry name" value="IGc2"/>
    <property type="match status" value="1"/>
</dbReference>
<protein>
    <recommendedName>
        <fullName evidence="4">Ig-like domain-containing protein</fullName>
    </recommendedName>
</protein>
<feature type="region of interest" description="Disordered" evidence="3">
    <location>
        <begin position="221"/>
        <end position="245"/>
    </location>
</feature>
<gene>
    <name evidence="5" type="ORF">MCOR_7727</name>
</gene>
<name>A0A6J8AH55_MYTCO</name>
<feature type="region of interest" description="Disordered" evidence="3">
    <location>
        <begin position="346"/>
        <end position="409"/>
    </location>
</feature>
<sequence length="1004" mass="112587">MPEDTLASLGSSKRFECRVIGYPTPRITWLKDDMNITKSDRYKFDYSVDGYVTMEIENVTYADVGSYQCLAVNSEGWASTTALLKVKGTDTDKTDDTMTVHRMTFDQSGSRKDSNKRPLVLVNLDKTENLDDFLSMDQINRSLSPNGIRQISMKALSTGSATVEDGKRNMSFLGSEPNEIDISNDNITPNHSMFETGLPSKCLDEKVIDDSGKAQDVDLAETDSGNFSSSSSIKQQNENKGGKITISIDEVSDDEDLHAGLEDTVEELASFLKADDEFNRSRRLTGDSGIADDDYSPLSSDEDVDHMGDKKRASRKHSDQHNKKRAKKSSSCDDLVDDQFIKSENHINNEKLESTTNISNDKVSPSGINDDPFDNKTSSSTSKMENQNSVSEVDKPSYNIDKNGYPDVDGKSETYDKPICENESEVENFVQKPKTSVINDRLKDGITSHQSKQKPNPIEEKNTQFDAENINSEDDGEDIFHSDEEEHKILAEIRPNLHLKKQLFDETTSNAFSAESWSVYDSGHDCTLSESNFDAFSYQNVDIVDDGKSTRNDIRDSIGKDNMCDTAGKNDITHIDRTDNKTEQNLSCDGKINDEGYKKLDHVQETDCINTEKTNTMEKAFNEPEDITFVKSAGNKGEDNVDFANDNVSNDGEHVFHSDEEEHHILEEIRPNLHLKKPLLDETRSNTLSLQSAESWSMYESCDDYSLSETNLDALSYQNIDDENFFLCKFEEKSSKIGDLTIDNRIEDIQNGKESGLIQENKIKDEYSRQSHKTTEKESNGRGKISENMLGFKMESQADTDKIKMDTNQLNCDMGDERLDTETRQDNRTNVSTSISVVKEKLKTDIDTEESTCIGNKGNKLLTDSDDDESPLAKDKTSWVLNNSEIDESAYSNDKVPNLVTDNCVEKFLDTDETGGLVTDIDFDITESPTKKTTRGLLTDSDKSCNDDGIDGLVTDFDINESSHKDPTIDLNIEESIKDQIGELVNDTDINKSKKDKGIYFDGF</sequence>
<feature type="compositionally biased region" description="Polar residues" evidence="3">
    <location>
        <begin position="223"/>
        <end position="239"/>
    </location>
</feature>
<organism evidence="5 6">
    <name type="scientific">Mytilus coruscus</name>
    <name type="common">Sea mussel</name>
    <dbReference type="NCBI Taxonomy" id="42192"/>
    <lineage>
        <taxon>Eukaryota</taxon>
        <taxon>Metazoa</taxon>
        <taxon>Spiralia</taxon>
        <taxon>Lophotrochozoa</taxon>
        <taxon>Mollusca</taxon>
        <taxon>Bivalvia</taxon>
        <taxon>Autobranchia</taxon>
        <taxon>Pteriomorphia</taxon>
        <taxon>Mytilida</taxon>
        <taxon>Mytiloidea</taxon>
        <taxon>Mytilidae</taxon>
        <taxon>Mytilinae</taxon>
        <taxon>Mytilus</taxon>
    </lineage>
</organism>
<feature type="compositionally biased region" description="Basic and acidic residues" evidence="3">
    <location>
        <begin position="305"/>
        <end position="321"/>
    </location>
</feature>
<keyword evidence="6" id="KW-1185">Reference proteome</keyword>
<dbReference type="InterPro" id="IPR036179">
    <property type="entry name" value="Ig-like_dom_sf"/>
</dbReference>
<dbReference type="Proteomes" id="UP000507470">
    <property type="component" value="Unassembled WGS sequence"/>
</dbReference>
<feature type="compositionally biased region" description="Polar residues" evidence="3">
    <location>
        <begin position="354"/>
        <end position="367"/>
    </location>
</feature>
<evidence type="ECO:0000313" key="5">
    <source>
        <dbReference type="EMBL" id="CAC5368034.1"/>
    </source>
</evidence>
<dbReference type="PROSITE" id="PS50835">
    <property type="entry name" value="IG_LIKE"/>
    <property type="match status" value="1"/>
</dbReference>
<keyword evidence="2" id="KW-0393">Immunoglobulin domain</keyword>
<feature type="compositionally biased region" description="Polar residues" evidence="3">
    <location>
        <begin position="375"/>
        <end position="391"/>
    </location>
</feature>
<dbReference type="InterPro" id="IPR013783">
    <property type="entry name" value="Ig-like_fold"/>
</dbReference>
<dbReference type="InterPro" id="IPR013098">
    <property type="entry name" value="Ig_I-set"/>
</dbReference>
<evidence type="ECO:0000259" key="4">
    <source>
        <dbReference type="PROSITE" id="PS50835"/>
    </source>
</evidence>
<dbReference type="InterPro" id="IPR007110">
    <property type="entry name" value="Ig-like_dom"/>
</dbReference>
<dbReference type="InterPro" id="IPR003598">
    <property type="entry name" value="Ig_sub2"/>
</dbReference>
<dbReference type="InterPro" id="IPR003599">
    <property type="entry name" value="Ig_sub"/>
</dbReference>
<feature type="compositionally biased region" description="Acidic residues" evidence="3">
    <location>
        <begin position="290"/>
        <end position="304"/>
    </location>
</feature>
<proteinExistence type="predicted"/>
<accession>A0A6J8AH55</accession>
<dbReference type="AlphaFoldDB" id="A0A6J8AH55"/>
<evidence type="ECO:0000313" key="6">
    <source>
        <dbReference type="Proteomes" id="UP000507470"/>
    </source>
</evidence>
<dbReference type="Gene3D" id="2.60.40.10">
    <property type="entry name" value="Immunoglobulins"/>
    <property type="match status" value="1"/>
</dbReference>
<evidence type="ECO:0000256" key="3">
    <source>
        <dbReference type="SAM" id="MobiDB-lite"/>
    </source>
</evidence>
<feature type="domain" description="Ig-like" evidence="4">
    <location>
        <begin position="1"/>
        <end position="85"/>
    </location>
</feature>
<dbReference type="SMART" id="SM00409">
    <property type="entry name" value="IG"/>
    <property type="match status" value="1"/>
</dbReference>